<organism evidence="1 2">
    <name type="scientific">Brucella rhizosphaerae</name>
    <dbReference type="NCBI Taxonomy" id="571254"/>
    <lineage>
        <taxon>Bacteria</taxon>
        <taxon>Pseudomonadati</taxon>
        <taxon>Pseudomonadota</taxon>
        <taxon>Alphaproteobacteria</taxon>
        <taxon>Hyphomicrobiales</taxon>
        <taxon>Brucellaceae</taxon>
        <taxon>Brucella/Ochrobactrum group</taxon>
        <taxon>Brucella</taxon>
    </lineage>
</organism>
<evidence type="ECO:0000313" key="1">
    <source>
        <dbReference type="EMBL" id="OYR14451.1"/>
    </source>
</evidence>
<dbReference type="Proteomes" id="UP000216345">
    <property type="component" value="Unassembled WGS sequence"/>
</dbReference>
<dbReference type="EMBL" id="NNRK01000026">
    <property type="protein sequence ID" value="OYR14451.1"/>
    <property type="molecule type" value="Genomic_DNA"/>
</dbReference>
<proteinExistence type="predicted"/>
<comment type="caution">
    <text evidence="1">The sequence shown here is derived from an EMBL/GenBank/DDBJ whole genome shotgun (WGS) entry which is preliminary data.</text>
</comment>
<sequence length="39" mass="4820">MQKMPVFWRFVFNDHSVEIKPMRLCTITHLRQFVNKNAR</sequence>
<dbReference type="AlphaFoldDB" id="A0A256FJ31"/>
<protein>
    <submittedName>
        <fullName evidence="1">Uncharacterized protein</fullName>
    </submittedName>
</protein>
<reference evidence="1 2" key="1">
    <citation type="submission" date="2017-07" db="EMBL/GenBank/DDBJ databases">
        <title>Phylogenetic study on the rhizospheric bacterium Ochrobactrum sp. A44.</title>
        <authorList>
            <person name="Krzyzanowska D.M."/>
            <person name="Ossowicki A."/>
            <person name="Rajewska M."/>
            <person name="Maciag T."/>
            <person name="Kaczynski Z."/>
            <person name="Czerwicka M."/>
            <person name="Jafra S."/>
        </authorList>
    </citation>
    <scope>NUCLEOTIDE SEQUENCE [LARGE SCALE GENOMIC DNA]</scope>
    <source>
        <strain evidence="1 2">PR17</strain>
    </source>
</reference>
<accession>A0A256FJ31</accession>
<evidence type="ECO:0000313" key="2">
    <source>
        <dbReference type="Proteomes" id="UP000216345"/>
    </source>
</evidence>
<keyword evidence="2" id="KW-1185">Reference proteome</keyword>
<name>A0A256FJ31_9HYPH</name>
<gene>
    <name evidence="1" type="ORF">CEV32_0454</name>
</gene>